<comment type="caution">
    <text evidence="2">The sequence shown here is derived from an EMBL/GenBank/DDBJ whole genome shotgun (WGS) entry which is preliminary data.</text>
</comment>
<accession>A0A934RA14</accession>
<dbReference type="GO" id="GO:0009265">
    <property type="term" value="P:2'-deoxyribonucleotide biosynthetic process"/>
    <property type="evidence" value="ECO:0007669"/>
    <property type="project" value="TreeGrafter"/>
</dbReference>
<proteinExistence type="predicted"/>
<dbReference type="SUPFAM" id="SSF51998">
    <property type="entry name" value="PFL-like glycyl radical enzymes"/>
    <property type="match status" value="1"/>
</dbReference>
<dbReference type="PANTHER" id="PTHR21075">
    <property type="entry name" value="ANAEROBIC RIBONUCLEOSIDE-TRIPHOSPHATE REDUCTASE"/>
    <property type="match status" value="1"/>
</dbReference>
<protein>
    <submittedName>
        <fullName evidence="2">Anaerobic ribonucleoside-triphosphate reductase</fullName>
    </submittedName>
</protein>
<dbReference type="Pfam" id="PF13597">
    <property type="entry name" value="NRDD"/>
    <property type="match status" value="1"/>
</dbReference>
<dbReference type="GO" id="GO:0006260">
    <property type="term" value="P:DNA replication"/>
    <property type="evidence" value="ECO:0007669"/>
    <property type="project" value="InterPro"/>
</dbReference>
<dbReference type="NCBIfam" id="NF006127">
    <property type="entry name" value="PRK08271.1"/>
    <property type="match status" value="1"/>
</dbReference>
<dbReference type="RefSeq" id="WP_200277853.1">
    <property type="nucleotide sequence ID" value="NZ_JAENII010000004.1"/>
</dbReference>
<evidence type="ECO:0000313" key="3">
    <source>
        <dbReference type="Proteomes" id="UP000658278"/>
    </source>
</evidence>
<dbReference type="NCBIfam" id="TIGR02827">
    <property type="entry name" value="RNR_anaer_Bdell"/>
    <property type="match status" value="1"/>
</dbReference>
<organism evidence="2 3">
    <name type="scientific">Haloferula rosea</name>
    <dbReference type="NCBI Taxonomy" id="490093"/>
    <lineage>
        <taxon>Bacteria</taxon>
        <taxon>Pseudomonadati</taxon>
        <taxon>Verrucomicrobiota</taxon>
        <taxon>Verrucomicrobiia</taxon>
        <taxon>Verrucomicrobiales</taxon>
        <taxon>Verrucomicrobiaceae</taxon>
        <taxon>Haloferula</taxon>
    </lineage>
</organism>
<dbReference type="GO" id="GO:0004748">
    <property type="term" value="F:ribonucleoside-diphosphate reductase activity, thioredoxin disulfide as acceptor"/>
    <property type="evidence" value="ECO:0007669"/>
    <property type="project" value="TreeGrafter"/>
</dbReference>
<dbReference type="Gene3D" id="3.20.70.20">
    <property type="match status" value="1"/>
</dbReference>
<dbReference type="GO" id="GO:0008998">
    <property type="term" value="F:ribonucleoside-triphosphate reductase (thioredoxin) activity"/>
    <property type="evidence" value="ECO:0007669"/>
    <property type="project" value="InterPro"/>
</dbReference>
<dbReference type="GO" id="GO:0031250">
    <property type="term" value="C:anaerobic ribonucleoside-triphosphate reductase complex"/>
    <property type="evidence" value="ECO:0007669"/>
    <property type="project" value="TreeGrafter"/>
</dbReference>
<dbReference type="Proteomes" id="UP000658278">
    <property type="component" value="Unassembled WGS sequence"/>
</dbReference>
<dbReference type="EMBL" id="JAENII010000004">
    <property type="protein sequence ID" value="MBK1826675.1"/>
    <property type="molecule type" value="Genomic_DNA"/>
</dbReference>
<gene>
    <name evidence="2" type="primary">nrdD</name>
    <name evidence="2" type="ORF">JIN81_06570</name>
</gene>
<sequence length="596" mass="67711">MQTPLDFIDHYIAANNSADGSLVDANANVSCKNAAVLASEIHKQENIRIHRALMQRKLVERFDQETSDRYLQQLERHEIYTHDETAPFMPYCASISLFPMLQHGLVPLGGESEAPKHLASFCGSFINLVFAVSANLAGACATVEFLNCFDHFARKDYGENYLDTHPEEIANHLQHVVYALNQPAAARSYQSVFWNISIFDSHYFEGMFGDFVFPDGGKPSWPSVERLQAFFLNWFNKERERTLLTFPVVTAALVHDREEPRDEGFADLLADELARGNSFFIYTSDSVDSLSSCCRLRNALDEQNDFSFSLGAGGVMTGSMQVMTINFNRLVQDGRDLSEQVDLLHRYLVARREILTEFDQAGLLPIYTAKCILPEKQYLTIGVNGMVEAAEFLGMDPSNNPDYIDWVSSQLRRINGMNREASKTYQCRFNTEFVPAENLGVKFARWDREAGYEVPRDCYNSYFYPVERDDIHILDKLILHGDRVTRWLDGGSALHLNLESYATQESFAKLIRAAIRTGCNYFCTNVRVTCCNECGHIDKLTRQQCSACGSADIDHATRIIGYLKRVSSWSGERRQEHQRRAYQKMGRGSSVSHRGH</sequence>
<keyword evidence="3" id="KW-1185">Reference proteome</keyword>
<evidence type="ECO:0000256" key="1">
    <source>
        <dbReference type="SAM" id="MobiDB-lite"/>
    </source>
</evidence>
<dbReference type="AlphaFoldDB" id="A0A934RA14"/>
<evidence type="ECO:0000313" key="2">
    <source>
        <dbReference type="EMBL" id="MBK1826675.1"/>
    </source>
</evidence>
<reference evidence="2" key="1">
    <citation type="submission" date="2021-01" db="EMBL/GenBank/DDBJ databases">
        <title>Modified the classification status of verrucomicrobia.</title>
        <authorList>
            <person name="Feng X."/>
        </authorList>
    </citation>
    <scope>NUCLEOTIDE SEQUENCE</scope>
    <source>
        <strain evidence="2">KCTC 22201</strain>
    </source>
</reference>
<feature type="region of interest" description="Disordered" evidence="1">
    <location>
        <begin position="571"/>
        <end position="596"/>
    </location>
</feature>
<dbReference type="InterPro" id="IPR012833">
    <property type="entry name" value="NrdD"/>
</dbReference>
<name>A0A934RA14_9BACT</name>
<dbReference type="PANTHER" id="PTHR21075:SF0">
    <property type="entry name" value="ANAEROBIC RIBONUCLEOSIDE-TRIPHOSPHATE REDUCTASE"/>
    <property type="match status" value="1"/>
</dbReference>